<protein>
    <submittedName>
        <fullName evidence="2">Uncharacterized protein</fullName>
    </submittedName>
</protein>
<dbReference type="EMBL" id="JACGCI010000186">
    <property type="protein sequence ID" value="KAF6742361.1"/>
    <property type="molecule type" value="Genomic_DNA"/>
</dbReference>
<evidence type="ECO:0000313" key="3">
    <source>
        <dbReference type="Proteomes" id="UP000521943"/>
    </source>
</evidence>
<organism evidence="2 3">
    <name type="scientific">Ephemerocybe angulata</name>
    <dbReference type="NCBI Taxonomy" id="980116"/>
    <lineage>
        <taxon>Eukaryota</taxon>
        <taxon>Fungi</taxon>
        <taxon>Dikarya</taxon>
        <taxon>Basidiomycota</taxon>
        <taxon>Agaricomycotina</taxon>
        <taxon>Agaricomycetes</taxon>
        <taxon>Agaricomycetidae</taxon>
        <taxon>Agaricales</taxon>
        <taxon>Agaricineae</taxon>
        <taxon>Psathyrellaceae</taxon>
        <taxon>Ephemerocybe</taxon>
    </lineage>
</organism>
<dbReference type="Proteomes" id="UP000521943">
    <property type="component" value="Unassembled WGS sequence"/>
</dbReference>
<gene>
    <name evidence="2" type="ORF">DFP72DRAFT_1106074</name>
</gene>
<feature type="compositionally biased region" description="Basic and acidic residues" evidence="1">
    <location>
        <begin position="146"/>
        <end position="160"/>
    </location>
</feature>
<feature type="compositionally biased region" description="Basic and acidic residues" evidence="1">
    <location>
        <begin position="200"/>
        <end position="240"/>
    </location>
</feature>
<name>A0A8H6HA02_9AGAR</name>
<comment type="caution">
    <text evidence="2">The sequence shown here is derived from an EMBL/GenBank/DDBJ whole genome shotgun (WGS) entry which is preliminary data.</text>
</comment>
<proteinExistence type="predicted"/>
<feature type="region of interest" description="Disordered" evidence="1">
    <location>
        <begin position="1"/>
        <end position="293"/>
    </location>
</feature>
<dbReference type="OrthoDB" id="3065874at2759"/>
<reference evidence="2 3" key="1">
    <citation type="submission" date="2020-07" db="EMBL/GenBank/DDBJ databases">
        <title>Comparative genomics of pyrophilous fungi reveals a link between fire events and developmental genes.</title>
        <authorList>
            <consortium name="DOE Joint Genome Institute"/>
            <person name="Steindorff A.S."/>
            <person name="Carver A."/>
            <person name="Calhoun S."/>
            <person name="Stillman K."/>
            <person name="Liu H."/>
            <person name="Lipzen A."/>
            <person name="Pangilinan J."/>
            <person name="Labutti K."/>
            <person name="Bruns T.D."/>
            <person name="Grigoriev I.V."/>
        </authorList>
    </citation>
    <scope>NUCLEOTIDE SEQUENCE [LARGE SCALE GENOMIC DNA]</scope>
    <source>
        <strain evidence="2 3">CBS 144469</strain>
    </source>
</reference>
<feature type="compositionally biased region" description="Basic and acidic residues" evidence="1">
    <location>
        <begin position="49"/>
        <end position="103"/>
    </location>
</feature>
<keyword evidence="3" id="KW-1185">Reference proteome</keyword>
<evidence type="ECO:0000256" key="1">
    <source>
        <dbReference type="SAM" id="MobiDB-lite"/>
    </source>
</evidence>
<dbReference type="AlphaFoldDB" id="A0A8H6HA02"/>
<accession>A0A8H6HA02</accession>
<evidence type="ECO:0000313" key="2">
    <source>
        <dbReference type="EMBL" id="KAF6742361.1"/>
    </source>
</evidence>
<sequence length="363" mass="40942">MRPSASLNLWANKRSNRPGPIRFGEPGPGRESYDHSDQSGSVPRGAGRTNHDPYELKDTPKGHTRRTHQEDLTREHEGRQEFKDRTFTDRHDTMFHEDFDRSTHNRYAAGPSRHRHPTAVHPPPVASPTGRLSTTSPDSPYFADVIIRKYNERKEREKSRSAHPTGDRPSLAELAGYHPNSEPRTGTPSWLVPCDIGVDEEPKRKKEDRRWEGREKKERKERKTKEKGGRDEDKGNERERRKNKRKHRENIREKELSKGASNESSQPPTPPTKFAHGSGPLHPALNPSSPHAMFSPSPSTHFLLRGSGVAIVKLGQFAKEVTRISQEVGTEGELGGQAHVLDVEGTWREPIGVVNKLAANLTN</sequence>